<dbReference type="EMBL" id="LUUK01000067">
    <property type="protein sequence ID" value="OAI23045.1"/>
    <property type="molecule type" value="Genomic_DNA"/>
</dbReference>
<evidence type="ECO:0000256" key="1">
    <source>
        <dbReference type="ARBA" id="ARBA00004651"/>
    </source>
</evidence>
<dbReference type="Pfam" id="PF03176">
    <property type="entry name" value="MMPL"/>
    <property type="match status" value="2"/>
</dbReference>
<organism evidence="8 9">
    <name type="scientific">Methylomonas koyamae</name>
    <dbReference type="NCBI Taxonomy" id="702114"/>
    <lineage>
        <taxon>Bacteria</taxon>
        <taxon>Pseudomonadati</taxon>
        <taxon>Pseudomonadota</taxon>
        <taxon>Gammaproteobacteria</taxon>
        <taxon>Methylococcales</taxon>
        <taxon>Methylococcaceae</taxon>
        <taxon>Methylomonas</taxon>
    </lineage>
</organism>
<keyword evidence="2" id="KW-1003">Cell membrane</keyword>
<feature type="transmembrane region" description="Helical" evidence="6">
    <location>
        <begin position="528"/>
        <end position="544"/>
    </location>
</feature>
<dbReference type="PROSITE" id="PS50156">
    <property type="entry name" value="SSD"/>
    <property type="match status" value="2"/>
</dbReference>
<keyword evidence="9" id="KW-1185">Reference proteome</keyword>
<dbReference type="InterPro" id="IPR004869">
    <property type="entry name" value="MMPL_dom"/>
</dbReference>
<sequence>MEKLFDSLNGYFAGVPTRVIRFKWWILLSTLALTLFLLFGALTRTSINTAANSFLDRSDPAIVALDKFRRQFGSDDSVFLVYRAKDGDVFSRRSLAALQTLTDDLENWRELGEKVKDAGGQTANLDELRHIRRVQSLSNLRVQSADGDTLHSNRLVPRQLPDNPAELAEIKAKALAQKDYRLAFYSPDGQYAAVLIQTDFGAIPVKDYVPKVNADGVALDDSFGDVAGGAETLKFDDSAEVQAIQYEKVDNFVYARFVKALKAVYQRYDNDFEFYSVGYPPLMEFVQQVLQQSAGLNLGMILINVVLLWVLFRSFSAVLWPVLIVLFSIVWVTGAVAWAGKSLSTMISLTVMLVFVCCMADCIHVISIYQARRQQGDHHRQALSDAYATAGLPMLITSITNMTGTFSLISSELYPIRVFAAMSTLGVGLAYLFSVMLLPILLDFWHPGVADASVKPGWPHRIANRWLALSTATRSVCTIAYVGLVMLALGSSVGGYIALISVLTYAVIRGQKRLLSAVPRLAARQFRLSLLLFGALVAACWYGESRLRIDSNVTELTREGSAIRVAYQTADGKMAGTQNMEIMLDTKTADGILDPKILTRIDSLQQKIAEKYPDKVSRTYSLANLVKDTYRVLNEDRPEFYRIPDSQTMVAQLLYLFNSVNPADRRGIVSDDYSQSHISVNVYSAGSSQYQAFFDEVNREIAQVFGDVKNEFPDLEVTLTGTVPLAMRTQAIIAHSQYDGFLLALGVISVIIFLTLGSVQAGLLSLIPNVIPALFTYGLMGLLDIPLDTDTLLLAPVIIGLAVDDTIHFMTHYRQTLIKTRHMAEALRETIEEVGPSILFTGMVLGLGFSIQGFSDYLGTAKMGIFGGLAIFVGILCELFLLPALLVAFKPKFGLKQVDTTINL</sequence>
<dbReference type="InterPro" id="IPR000731">
    <property type="entry name" value="SSD"/>
</dbReference>
<dbReference type="InterPro" id="IPR050545">
    <property type="entry name" value="Mycobact_MmpL"/>
</dbReference>
<evidence type="ECO:0000256" key="2">
    <source>
        <dbReference type="ARBA" id="ARBA00022475"/>
    </source>
</evidence>
<accession>A0A177NYF1</accession>
<feature type="transmembrane region" description="Helical" evidence="6">
    <location>
        <begin position="866"/>
        <end position="889"/>
    </location>
</feature>
<protein>
    <recommendedName>
        <fullName evidence="7">SSD domain-containing protein</fullName>
    </recommendedName>
</protein>
<keyword evidence="4 6" id="KW-1133">Transmembrane helix</keyword>
<evidence type="ECO:0000256" key="6">
    <source>
        <dbReference type="SAM" id="Phobius"/>
    </source>
</evidence>
<dbReference type="STRING" id="702114.A1355_01815"/>
<keyword evidence="3 6" id="KW-0812">Transmembrane</keyword>
<dbReference type="OrthoDB" id="9803781at2"/>
<feature type="transmembrane region" description="Helical" evidence="6">
    <location>
        <begin position="834"/>
        <end position="854"/>
    </location>
</feature>
<dbReference type="Gene3D" id="1.20.1640.10">
    <property type="entry name" value="Multidrug efflux transporter AcrB transmembrane domain"/>
    <property type="match status" value="2"/>
</dbReference>
<evidence type="ECO:0000259" key="7">
    <source>
        <dbReference type="PROSITE" id="PS50156"/>
    </source>
</evidence>
<feature type="transmembrane region" description="Helical" evidence="6">
    <location>
        <begin position="740"/>
        <end position="759"/>
    </location>
</feature>
<evidence type="ECO:0000313" key="9">
    <source>
        <dbReference type="Proteomes" id="UP000077628"/>
    </source>
</evidence>
<dbReference type="PANTHER" id="PTHR33406">
    <property type="entry name" value="MEMBRANE PROTEIN MJ1562-RELATED"/>
    <property type="match status" value="1"/>
</dbReference>
<comment type="caution">
    <text evidence="8">The sequence shown here is derived from an EMBL/GenBank/DDBJ whole genome shotgun (WGS) entry which is preliminary data.</text>
</comment>
<feature type="transmembrane region" description="Helical" evidence="6">
    <location>
        <begin position="386"/>
        <end position="406"/>
    </location>
</feature>
<keyword evidence="5 6" id="KW-0472">Membrane</keyword>
<feature type="domain" description="SSD" evidence="7">
    <location>
        <begin position="322"/>
        <end position="444"/>
    </location>
</feature>
<reference evidence="9" key="1">
    <citation type="submission" date="2016-03" db="EMBL/GenBank/DDBJ databases">
        <authorList>
            <person name="Heylen K."/>
            <person name="De Vos P."/>
            <person name="Vekeman B."/>
        </authorList>
    </citation>
    <scope>NUCLEOTIDE SEQUENCE [LARGE SCALE GENOMIC DNA]</scope>
    <source>
        <strain evidence="9">R-45383</strain>
    </source>
</reference>
<evidence type="ECO:0000256" key="5">
    <source>
        <dbReference type="ARBA" id="ARBA00023136"/>
    </source>
</evidence>
<feature type="transmembrane region" description="Helical" evidence="6">
    <location>
        <begin position="418"/>
        <end position="442"/>
    </location>
</feature>
<feature type="transmembrane region" description="Helical" evidence="6">
    <location>
        <begin position="294"/>
        <end position="312"/>
    </location>
</feature>
<feature type="domain" description="SSD" evidence="7">
    <location>
        <begin position="762"/>
        <end position="888"/>
    </location>
</feature>
<proteinExistence type="predicted"/>
<dbReference type="GO" id="GO:0005886">
    <property type="term" value="C:plasma membrane"/>
    <property type="evidence" value="ECO:0007669"/>
    <property type="project" value="UniProtKB-SubCell"/>
</dbReference>
<feature type="transmembrane region" description="Helical" evidence="6">
    <location>
        <begin position="346"/>
        <end position="366"/>
    </location>
</feature>
<evidence type="ECO:0000313" key="8">
    <source>
        <dbReference type="EMBL" id="OAI23045.1"/>
    </source>
</evidence>
<dbReference type="Proteomes" id="UP000077628">
    <property type="component" value="Unassembled WGS sequence"/>
</dbReference>
<dbReference type="RefSeq" id="WP_082885390.1">
    <property type="nucleotide sequence ID" value="NZ_LUUK01000067.1"/>
</dbReference>
<feature type="transmembrane region" description="Helical" evidence="6">
    <location>
        <begin position="766"/>
        <end position="787"/>
    </location>
</feature>
<dbReference type="AlphaFoldDB" id="A0A177NYF1"/>
<feature type="transmembrane region" description="Helical" evidence="6">
    <location>
        <begin position="479"/>
        <end position="508"/>
    </location>
</feature>
<feature type="transmembrane region" description="Helical" evidence="6">
    <location>
        <begin position="793"/>
        <end position="813"/>
    </location>
</feature>
<feature type="transmembrane region" description="Helical" evidence="6">
    <location>
        <begin position="24"/>
        <end position="42"/>
    </location>
</feature>
<comment type="subcellular location">
    <subcellularLocation>
        <location evidence="1">Cell membrane</location>
        <topology evidence="1">Multi-pass membrane protein</topology>
    </subcellularLocation>
</comment>
<evidence type="ECO:0000256" key="4">
    <source>
        <dbReference type="ARBA" id="ARBA00022989"/>
    </source>
</evidence>
<gene>
    <name evidence="8" type="ORF">A1355_01815</name>
</gene>
<dbReference type="PANTHER" id="PTHR33406:SF13">
    <property type="entry name" value="MEMBRANE PROTEIN YDFJ"/>
    <property type="match status" value="1"/>
</dbReference>
<feature type="transmembrane region" description="Helical" evidence="6">
    <location>
        <begin position="318"/>
        <end position="339"/>
    </location>
</feature>
<name>A0A177NYF1_9GAMM</name>
<dbReference type="SUPFAM" id="SSF82866">
    <property type="entry name" value="Multidrug efflux transporter AcrB transmembrane domain"/>
    <property type="match status" value="2"/>
</dbReference>
<evidence type="ECO:0000256" key="3">
    <source>
        <dbReference type="ARBA" id="ARBA00022692"/>
    </source>
</evidence>